<evidence type="ECO:0000256" key="1">
    <source>
        <dbReference type="SAM" id="MobiDB-lite"/>
    </source>
</evidence>
<dbReference type="EMBL" id="CP063413">
    <property type="protein sequence ID" value="QSZ37822.1"/>
    <property type="molecule type" value="Genomic_DNA"/>
</dbReference>
<proteinExistence type="predicted"/>
<sequence>MSYLRALSSPDFLSFQIHQLPLSKLHYHPSTSYKRRKMDQPHTESSNTTHTMASNLDLKVSVQLNDLPLFDSPQFLALGASSKRAIEDIIHRCAQDIEHQLKKAGEEEEGEGGKDKGPIEHLGALLFKLGTVDFEGSDEVHG</sequence>
<feature type="compositionally biased region" description="Polar residues" evidence="1">
    <location>
        <begin position="43"/>
        <end position="52"/>
    </location>
</feature>
<name>A0A8A3PQJ6_9HELO</name>
<feature type="region of interest" description="Disordered" evidence="1">
    <location>
        <begin position="32"/>
        <end position="52"/>
    </location>
</feature>
<reference evidence="2" key="1">
    <citation type="submission" date="2020-10" db="EMBL/GenBank/DDBJ databases">
        <title>Genome Sequence of Monilinia vaccinii-corymbosi Sheds Light on Mummy Berry Disease Infection of Blueberry and Mating Type.</title>
        <authorList>
            <person name="Yow A.G."/>
            <person name="Zhang Y."/>
            <person name="Bansal K."/>
            <person name="Eacker S.M."/>
            <person name="Sullivan S."/>
            <person name="Liachko I."/>
            <person name="Cubeta M.A."/>
            <person name="Rollins J.A."/>
            <person name="Ashrafi H."/>
        </authorList>
    </citation>
    <scope>NUCLEOTIDE SEQUENCE</scope>
    <source>
        <strain evidence="2">RL-1</strain>
    </source>
</reference>
<protein>
    <submittedName>
        <fullName evidence="2">Uncharacterized protein</fullName>
    </submittedName>
</protein>
<dbReference type="OrthoDB" id="3543347at2759"/>
<gene>
    <name evidence="2" type="ORF">DSL72_008922</name>
</gene>
<accession>A0A8A3PQJ6</accession>
<keyword evidence="3" id="KW-1185">Reference proteome</keyword>
<organism evidence="2 3">
    <name type="scientific">Monilinia vaccinii-corymbosi</name>
    <dbReference type="NCBI Taxonomy" id="61207"/>
    <lineage>
        <taxon>Eukaryota</taxon>
        <taxon>Fungi</taxon>
        <taxon>Dikarya</taxon>
        <taxon>Ascomycota</taxon>
        <taxon>Pezizomycotina</taxon>
        <taxon>Leotiomycetes</taxon>
        <taxon>Helotiales</taxon>
        <taxon>Sclerotiniaceae</taxon>
        <taxon>Monilinia</taxon>
    </lineage>
</organism>
<evidence type="ECO:0000313" key="2">
    <source>
        <dbReference type="EMBL" id="QSZ37822.1"/>
    </source>
</evidence>
<dbReference type="Proteomes" id="UP000672032">
    <property type="component" value="Chromosome 9"/>
</dbReference>
<evidence type="ECO:0000313" key="3">
    <source>
        <dbReference type="Proteomes" id="UP000672032"/>
    </source>
</evidence>
<dbReference type="AlphaFoldDB" id="A0A8A3PQJ6"/>